<evidence type="ECO:0000256" key="1">
    <source>
        <dbReference type="SAM" id="SignalP"/>
    </source>
</evidence>
<name>A0A316TLC9_9ACTN</name>
<dbReference type="EMBL" id="QGDD01000004">
    <property type="protein sequence ID" value="PWN03004.1"/>
    <property type="molecule type" value="Genomic_DNA"/>
</dbReference>
<dbReference type="GO" id="GO:0030246">
    <property type="term" value="F:carbohydrate binding"/>
    <property type="evidence" value="ECO:0007669"/>
    <property type="project" value="InterPro"/>
</dbReference>
<feature type="signal peptide" evidence="1">
    <location>
        <begin position="1"/>
        <end position="27"/>
    </location>
</feature>
<protein>
    <recommendedName>
        <fullName evidence="4">Alpha-amylase</fullName>
    </recommendedName>
</protein>
<keyword evidence="1" id="KW-0732">Signal</keyword>
<dbReference type="InterPro" id="IPR013784">
    <property type="entry name" value="Carb-bd-like_fold"/>
</dbReference>
<dbReference type="Proteomes" id="UP000245507">
    <property type="component" value="Unassembled WGS sequence"/>
</dbReference>
<evidence type="ECO:0000313" key="3">
    <source>
        <dbReference type="Proteomes" id="UP000245507"/>
    </source>
</evidence>
<gene>
    <name evidence="2" type="ORF">DJ010_11565</name>
</gene>
<evidence type="ECO:0008006" key="4">
    <source>
        <dbReference type="Google" id="ProtNLM"/>
    </source>
</evidence>
<dbReference type="RefSeq" id="WP_109693806.1">
    <property type="nucleotide sequence ID" value="NZ_QGDD01000004.1"/>
</dbReference>
<proteinExistence type="predicted"/>
<feature type="chain" id="PRO_5038939851" description="Alpha-amylase" evidence="1">
    <location>
        <begin position="28"/>
        <end position="313"/>
    </location>
</feature>
<evidence type="ECO:0000313" key="2">
    <source>
        <dbReference type="EMBL" id="PWN03004.1"/>
    </source>
</evidence>
<keyword evidence="3" id="KW-1185">Reference proteome</keyword>
<comment type="caution">
    <text evidence="2">The sequence shown here is derived from an EMBL/GenBank/DDBJ whole genome shotgun (WGS) entry which is preliminary data.</text>
</comment>
<dbReference type="InterPro" id="IPR008969">
    <property type="entry name" value="CarboxyPept-like_regulatory"/>
</dbReference>
<dbReference type="SUPFAM" id="SSF49452">
    <property type="entry name" value="Starch-binding domain-like"/>
    <property type="match status" value="1"/>
</dbReference>
<reference evidence="2 3" key="1">
    <citation type="submission" date="2018-05" db="EMBL/GenBank/DDBJ databases">
        <title>Nocardioides silvaticus genome.</title>
        <authorList>
            <person name="Li C."/>
            <person name="Wang G."/>
        </authorList>
    </citation>
    <scope>NUCLEOTIDE SEQUENCE [LARGE SCALE GENOMIC DNA]</scope>
    <source>
        <strain evidence="2 3">CCTCC AB 2018079</strain>
    </source>
</reference>
<dbReference type="SUPFAM" id="SSF49464">
    <property type="entry name" value="Carboxypeptidase regulatory domain-like"/>
    <property type="match status" value="1"/>
</dbReference>
<organism evidence="2 3">
    <name type="scientific">Nocardioides silvaticus</name>
    <dbReference type="NCBI Taxonomy" id="2201891"/>
    <lineage>
        <taxon>Bacteria</taxon>
        <taxon>Bacillati</taxon>
        <taxon>Actinomycetota</taxon>
        <taxon>Actinomycetes</taxon>
        <taxon>Propionibacteriales</taxon>
        <taxon>Nocardioidaceae</taxon>
        <taxon>Nocardioides</taxon>
    </lineage>
</organism>
<dbReference type="AlphaFoldDB" id="A0A316TLC9"/>
<sequence>MRSTLRTILCAVVAVVGLGALPPAATGADTDTSTGGTLAGTVLDASGTPFDSAEVLLTQDCGEAFCGSYHAVDATGQYAITDLVPGADYCARFYNGANEQTFCFTATADVLVHDVTLARAAPPATISGTVTDVGGSPVAGAHVWFSGSYDAETDDAGHYEISLPPGEHAVEVWLTTARPMVPAGVVVVPPGVTETFDIRLPAENRVPDGAITWARGRHGRLVVGGRAADDSGVLKIRVAVLDRATGKWLRANGRWGGYTKLRAHVARSKAPTTTWRFSRKLPRGSYGVSLVVIDDQRVRNPVPRPWRPVRVRR</sequence>
<accession>A0A316TLC9</accession>
<dbReference type="Gene3D" id="2.60.40.1120">
    <property type="entry name" value="Carboxypeptidase-like, regulatory domain"/>
    <property type="match status" value="1"/>
</dbReference>
<dbReference type="Pfam" id="PF13620">
    <property type="entry name" value="CarboxypepD_reg"/>
    <property type="match status" value="1"/>
</dbReference>
<dbReference type="OrthoDB" id="3632511at2"/>